<dbReference type="CDD" id="cd00093">
    <property type="entry name" value="HTH_XRE"/>
    <property type="match status" value="1"/>
</dbReference>
<evidence type="ECO:0000256" key="1">
    <source>
        <dbReference type="PROSITE-ProRule" id="PRU00339"/>
    </source>
</evidence>
<feature type="domain" description="HTH cro/C1-type" evidence="2">
    <location>
        <begin position="7"/>
        <end position="60"/>
    </location>
</feature>
<evidence type="ECO:0000313" key="3">
    <source>
        <dbReference type="EMBL" id="NBI29243.1"/>
    </source>
</evidence>
<feature type="repeat" description="TPR" evidence="1">
    <location>
        <begin position="273"/>
        <end position="306"/>
    </location>
</feature>
<evidence type="ECO:0000313" key="4">
    <source>
        <dbReference type="Proteomes" id="UP000448943"/>
    </source>
</evidence>
<dbReference type="SUPFAM" id="SSF47413">
    <property type="entry name" value="lambda repressor-like DNA-binding domains"/>
    <property type="match status" value="1"/>
</dbReference>
<protein>
    <submittedName>
        <fullName evidence="3">XRE family transcriptional regulator</fullName>
    </submittedName>
</protein>
<dbReference type="Gene3D" id="1.25.40.10">
    <property type="entry name" value="Tetratricopeptide repeat domain"/>
    <property type="match status" value="1"/>
</dbReference>
<dbReference type="Pfam" id="PF01381">
    <property type="entry name" value="HTH_3"/>
    <property type="match status" value="1"/>
</dbReference>
<sequence length="449" mass="52776">MEIGEKIRLIRKNKKLTQGKLVEGIASVTYICRVENGKVTPSPSFLKQISKKLGLTIEDLTNTLDDNRSKLEQIIKFNKYNVQSLSESELIYLHMNALEMHAQNDLAIIYGILVHYYTLNHKFAEAEKLVGQSLKVINNNSIDKTNYNHFFYYNKCIGNYFYAKQSFEDAKHYYSLAESYIVDESSLESGNLYFNMSLVYQQIFEKVSISLIYTNKALAIYKKNNHEENLIKTLILLAQQYRDLNRIEDARSHLKKAQNLLYSQQELNHVLNAEIQYNIGKIYQKIEKDQHATQYFKSAIDISQPFIQPKNQIMKHIIPHRNIYAYACKSLVEVFYKQKNWKNADFYLSTAFDLVSNNHLSHLYIELKAMKAKILKYRENHICYEKEMKEAIQYALNNKHYILTKTLATELGNYYFESKYYKKSVDYYRIAQSHNQSFLDSSVEFSTVL</sequence>
<evidence type="ECO:0000259" key="2">
    <source>
        <dbReference type="PROSITE" id="PS50943"/>
    </source>
</evidence>
<dbReference type="PROSITE" id="PS50943">
    <property type="entry name" value="HTH_CROC1"/>
    <property type="match status" value="1"/>
</dbReference>
<dbReference type="SMART" id="SM00530">
    <property type="entry name" value="HTH_XRE"/>
    <property type="match status" value="1"/>
</dbReference>
<dbReference type="EMBL" id="SIJB01000023">
    <property type="protein sequence ID" value="NBI29243.1"/>
    <property type="molecule type" value="Genomic_DNA"/>
</dbReference>
<dbReference type="RefSeq" id="WP_160646041.1">
    <property type="nucleotide sequence ID" value="NZ_SIJB01000023.1"/>
</dbReference>
<reference evidence="3 4" key="1">
    <citation type="submission" date="2019-01" db="EMBL/GenBank/DDBJ databases">
        <title>Chengkuizengella sp. nov., isolated from deep-sea sediment of East Pacific Ocean.</title>
        <authorList>
            <person name="Yang J."/>
            <person name="Lai Q."/>
            <person name="Shao Z."/>
        </authorList>
    </citation>
    <scope>NUCLEOTIDE SEQUENCE [LARGE SCALE GENOMIC DNA]</scope>
    <source>
        <strain evidence="3 4">YPA3-1-1</strain>
    </source>
</reference>
<dbReference type="SMART" id="SM00028">
    <property type="entry name" value="TPR"/>
    <property type="match status" value="5"/>
</dbReference>
<name>A0A6N9Q388_9BACL</name>
<dbReference type="GO" id="GO:0003677">
    <property type="term" value="F:DNA binding"/>
    <property type="evidence" value="ECO:0007669"/>
    <property type="project" value="InterPro"/>
</dbReference>
<accession>A0A6N9Q388</accession>
<dbReference type="Proteomes" id="UP000448943">
    <property type="component" value="Unassembled WGS sequence"/>
</dbReference>
<dbReference type="InterPro" id="IPR001387">
    <property type="entry name" value="Cro/C1-type_HTH"/>
</dbReference>
<dbReference type="AlphaFoldDB" id="A0A6N9Q388"/>
<comment type="caution">
    <text evidence="3">The sequence shown here is derived from an EMBL/GenBank/DDBJ whole genome shotgun (WGS) entry which is preliminary data.</text>
</comment>
<dbReference type="Gene3D" id="1.10.260.40">
    <property type="entry name" value="lambda repressor-like DNA-binding domains"/>
    <property type="match status" value="1"/>
</dbReference>
<dbReference type="SUPFAM" id="SSF48452">
    <property type="entry name" value="TPR-like"/>
    <property type="match status" value="2"/>
</dbReference>
<proteinExistence type="predicted"/>
<dbReference type="PANTHER" id="PTHR37038">
    <property type="entry name" value="TRANSCRIPTIONAL REGULATOR-RELATED"/>
    <property type="match status" value="1"/>
</dbReference>
<dbReference type="InterPro" id="IPR019734">
    <property type="entry name" value="TPR_rpt"/>
</dbReference>
<dbReference type="PANTHER" id="PTHR37038:SF14">
    <property type="entry name" value="TRANSCRIPTIONAL ACTIVATOR"/>
    <property type="match status" value="1"/>
</dbReference>
<dbReference type="InterPro" id="IPR053163">
    <property type="entry name" value="HTH-type_regulator_Rgg"/>
</dbReference>
<organism evidence="3 4">
    <name type="scientific">Chengkuizengella marina</name>
    <dbReference type="NCBI Taxonomy" id="2507566"/>
    <lineage>
        <taxon>Bacteria</taxon>
        <taxon>Bacillati</taxon>
        <taxon>Bacillota</taxon>
        <taxon>Bacilli</taxon>
        <taxon>Bacillales</taxon>
        <taxon>Paenibacillaceae</taxon>
        <taxon>Chengkuizengella</taxon>
    </lineage>
</organism>
<dbReference type="OrthoDB" id="252257at2"/>
<dbReference type="InterPro" id="IPR011990">
    <property type="entry name" value="TPR-like_helical_dom_sf"/>
</dbReference>
<dbReference type="Pfam" id="PF13424">
    <property type="entry name" value="TPR_12"/>
    <property type="match status" value="1"/>
</dbReference>
<dbReference type="PROSITE" id="PS50005">
    <property type="entry name" value="TPR"/>
    <property type="match status" value="1"/>
</dbReference>
<keyword evidence="4" id="KW-1185">Reference proteome</keyword>
<dbReference type="InterPro" id="IPR010982">
    <property type="entry name" value="Lambda_DNA-bd_dom_sf"/>
</dbReference>
<keyword evidence="1" id="KW-0802">TPR repeat</keyword>
<gene>
    <name evidence="3" type="ORF">ERL59_09760</name>
</gene>